<evidence type="ECO:0000256" key="3">
    <source>
        <dbReference type="ARBA" id="ARBA00022692"/>
    </source>
</evidence>
<keyword evidence="4 8" id="KW-1133">Transmembrane helix</keyword>
<feature type="transmembrane region" description="Helical" evidence="8">
    <location>
        <begin position="344"/>
        <end position="364"/>
    </location>
</feature>
<keyword evidence="11" id="KW-1185">Reference proteome</keyword>
<dbReference type="GO" id="GO:0005886">
    <property type="term" value="C:plasma membrane"/>
    <property type="evidence" value="ECO:0007669"/>
    <property type="project" value="UniProtKB-SubCell"/>
</dbReference>
<evidence type="ECO:0000256" key="6">
    <source>
        <dbReference type="ARBA" id="ARBA00023170"/>
    </source>
</evidence>
<evidence type="ECO:0000256" key="2">
    <source>
        <dbReference type="ARBA" id="ARBA00022475"/>
    </source>
</evidence>
<feature type="transmembrane region" description="Helical" evidence="8">
    <location>
        <begin position="592"/>
        <end position="612"/>
    </location>
</feature>
<proteinExistence type="predicted"/>
<keyword evidence="7" id="KW-0325">Glycoprotein</keyword>
<evidence type="ECO:0000256" key="7">
    <source>
        <dbReference type="ARBA" id="ARBA00023180"/>
    </source>
</evidence>
<gene>
    <name evidence="10" type="ORF">RR46_00983</name>
</gene>
<evidence type="ECO:0008006" key="12">
    <source>
        <dbReference type="Google" id="ProtNLM"/>
    </source>
</evidence>
<comment type="subcellular location">
    <subcellularLocation>
        <location evidence="1">Cell membrane</location>
        <topology evidence="1">Multi-pass membrane protein</topology>
    </subcellularLocation>
</comment>
<evidence type="ECO:0000256" key="8">
    <source>
        <dbReference type="SAM" id="Phobius"/>
    </source>
</evidence>
<feature type="signal peptide" evidence="9">
    <location>
        <begin position="1"/>
        <end position="22"/>
    </location>
</feature>
<evidence type="ECO:0000313" key="11">
    <source>
        <dbReference type="Proteomes" id="UP000053268"/>
    </source>
</evidence>
<dbReference type="PANTHER" id="PTHR42643:SF24">
    <property type="entry name" value="IONOTROPIC RECEPTOR 60A"/>
    <property type="match status" value="1"/>
</dbReference>
<dbReference type="EMBL" id="KQ459072">
    <property type="protein sequence ID" value="KPJ03839.1"/>
    <property type="molecule type" value="Genomic_DNA"/>
</dbReference>
<keyword evidence="5 8" id="KW-0472">Membrane</keyword>
<organism evidence="10 11">
    <name type="scientific">Papilio xuthus</name>
    <name type="common">Asian swallowtail butterfly</name>
    <dbReference type="NCBI Taxonomy" id="66420"/>
    <lineage>
        <taxon>Eukaryota</taxon>
        <taxon>Metazoa</taxon>
        <taxon>Ecdysozoa</taxon>
        <taxon>Arthropoda</taxon>
        <taxon>Hexapoda</taxon>
        <taxon>Insecta</taxon>
        <taxon>Pterygota</taxon>
        <taxon>Neoptera</taxon>
        <taxon>Endopterygota</taxon>
        <taxon>Lepidoptera</taxon>
        <taxon>Glossata</taxon>
        <taxon>Ditrysia</taxon>
        <taxon>Papilionoidea</taxon>
        <taxon>Papilionidae</taxon>
        <taxon>Papilioninae</taxon>
        <taxon>Papilio</taxon>
    </lineage>
</organism>
<evidence type="ECO:0000256" key="5">
    <source>
        <dbReference type="ARBA" id="ARBA00023136"/>
    </source>
</evidence>
<feature type="transmembrane region" description="Helical" evidence="8">
    <location>
        <begin position="403"/>
        <end position="422"/>
    </location>
</feature>
<dbReference type="Proteomes" id="UP000053268">
    <property type="component" value="Unassembled WGS sequence"/>
</dbReference>
<feature type="chain" id="PRO_5005879702" description="Ionotropic glutamate receptor C-terminal domain-containing protein" evidence="9">
    <location>
        <begin position="23"/>
        <end position="617"/>
    </location>
</feature>
<evidence type="ECO:0000256" key="9">
    <source>
        <dbReference type="SAM" id="SignalP"/>
    </source>
</evidence>
<evidence type="ECO:0000313" key="10">
    <source>
        <dbReference type="EMBL" id="KPJ03839.1"/>
    </source>
</evidence>
<keyword evidence="3 8" id="KW-0812">Transmembrane</keyword>
<keyword evidence="6" id="KW-0675">Receptor</keyword>
<keyword evidence="9" id="KW-0732">Signal</keyword>
<accession>A0A0N1PEI9</accession>
<evidence type="ECO:0000256" key="1">
    <source>
        <dbReference type="ARBA" id="ARBA00004651"/>
    </source>
</evidence>
<reference evidence="10 11" key="1">
    <citation type="journal article" date="2015" name="Nat. Commun.">
        <title>Outbred genome sequencing and CRISPR/Cas9 gene editing in butterflies.</title>
        <authorList>
            <person name="Li X."/>
            <person name="Fan D."/>
            <person name="Zhang W."/>
            <person name="Liu G."/>
            <person name="Zhang L."/>
            <person name="Zhao L."/>
            <person name="Fang X."/>
            <person name="Chen L."/>
            <person name="Dong Y."/>
            <person name="Chen Y."/>
            <person name="Ding Y."/>
            <person name="Zhao R."/>
            <person name="Feng M."/>
            <person name="Zhu Y."/>
            <person name="Feng Y."/>
            <person name="Jiang X."/>
            <person name="Zhu D."/>
            <person name="Xiang H."/>
            <person name="Feng X."/>
            <person name="Li S."/>
            <person name="Wang J."/>
            <person name="Zhang G."/>
            <person name="Kronforst M.R."/>
            <person name="Wang W."/>
        </authorList>
    </citation>
    <scope>NUCLEOTIDE SEQUENCE [LARGE SCALE GENOMIC DNA]</scope>
    <source>
        <strain evidence="10">Ya'a_city_454_Px</strain>
        <tissue evidence="10">Whole body</tissue>
    </source>
</reference>
<evidence type="ECO:0000256" key="4">
    <source>
        <dbReference type="ARBA" id="ARBA00022989"/>
    </source>
</evidence>
<sequence length="617" mass="70881">MMFLKNIFDAFMFLLVIQESSTLDTLVPADKLMHPAASLARCIAEIANRDTFRTIAIINNIEYRYEDTHVEETAKIFAEENVLQFVLKESENTNDIIKYKNLLILVFSDIHKISTFVNETVHQEMKYLVVVNETLEEESFEHLNKIAYELQHHDATFIVKDLYNTTYTFLTTIPKVDRNTCNYDDEVKATLINTCVNGMLTEKTIFPPKKLRNLQKCPFNVGMATMYPYSLIDDKETLQNLQPINHSQIRGSDLEIIKIISDYFNASLHLYYIRREEENPFLNLEYIPFLLNGTFDACAGGLYRIYGDLVSYSGIYNRQAVVWVYSVHREPVSWQNLVTKINGLYIFIVFYLCYCFIWIIFCNVDHITVSCRNTFLNGWGALMGTSSLQDANTLKQRVLSISYLLLCLHLSAYISVQLYSFFTIREPPAMLKTNDDIMESGRTTFLRIETKFFVEDEKYVAFAKKSENCAHFKDCEEKTVAHNGLTVIPEGYFYSLQAATAVDHEARVLRPAENIITMYHEMIVRKNSPFSVKFEKIVQRLFEAGICDRLYLEAIGLLIEAKAQSANSNILANSYTCESGCAITVSQIAGAIYVWSSGCLLSFFVFVLEIAVNKKKP</sequence>
<protein>
    <recommendedName>
        <fullName evidence="12">Ionotropic glutamate receptor C-terminal domain-containing protein</fullName>
    </recommendedName>
</protein>
<dbReference type="AlphaFoldDB" id="A0A0N1PEI9"/>
<dbReference type="PANTHER" id="PTHR42643">
    <property type="entry name" value="IONOTROPIC RECEPTOR 20A-RELATED"/>
    <property type="match status" value="1"/>
</dbReference>
<name>A0A0N1PEI9_PAPXU</name>
<dbReference type="InterPro" id="IPR052192">
    <property type="entry name" value="Insect_Ionotropic_Sensory_Rcpt"/>
</dbReference>
<keyword evidence="2" id="KW-1003">Cell membrane</keyword>